<gene>
    <name evidence="3" type="ORF">ALP16_04424</name>
    <name evidence="4" type="ORF">ALP17_04871</name>
</gene>
<feature type="domain" description="Bacterial shufflon protein N-terminal" evidence="2">
    <location>
        <begin position="47"/>
        <end position="274"/>
    </location>
</feature>
<evidence type="ECO:0000313" key="5">
    <source>
        <dbReference type="Proteomes" id="UP000270795"/>
    </source>
</evidence>
<evidence type="ECO:0000313" key="6">
    <source>
        <dbReference type="Proteomes" id="UP000272703"/>
    </source>
</evidence>
<dbReference type="InterPro" id="IPR007001">
    <property type="entry name" value="Shufflon_N"/>
</dbReference>
<reference evidence="5 6" key="1">
    <citation type="submission" date="2018-08" db="EMBL/GenBank/DDBJ databases">
        <title>Recombination of ecologically and evolutionarily significant loci maintains genetic cohesion in the Pseudomonas syringae species complex.</title>
        <authorList>
            <person name="Dillon M."/>
            <person name="Thakur S."/>
            <person name="Almeida R.N.D."/>
            <person name="Weir B.S."/>
            <person name="Guttman D.S."/>
        </authorList>
    </citation>
    <scope>NUCLEOTIDE SEQUENCE [LARGE SCALE GENOMIC DNA]</scope>
    <source>
        <strain evidence="3 6">ICMP 11897</strain>
        <strain evidence="4 5">ICMP 11899</strain>
    </source>
</reference>
<organism evidence="3 6">
    <name type="scientific">Pseudomonas savastanoi</name>
    <name type="common">Pseudomonas syringae pv. savastanoi</name>
    <dbReference type="NCBI Taxonomy" id="29438"/>
    <lineage>
        <taxon>Bacteria</taxon>
        <taxon>Pseudomonadati</taxon>
        <taxon>Pseudomonadota</taxon>
        <taxon>Gammaproteobacteria</taxon>
        <taxon>Pseudomonadales</taxon>
        <taxon>Pseudomonadaceae</taxon>
        <taxon>Pseudomonas</taxon>
    </lineage>
</organism>
<evidence type="ECO:0000256" key="1">
    <source>
        <dbReference type="SAM" id="Phobius"/>
    </source>
</evidence>
<keyword evidence="1" id="KW-0472">Membrane</keyword>
<feature type="transmembrane region" description="Helical" evidence="1">
    <location>
        <begin position="21"/>
        <end position="45"/>
    </location>
</feature>
<keyword evidence="1" id="KW-1133">Transmembrane helix</keyword>
<protein>
    <submittedName>
        <fullName evidence="3">Prepilin</fullName>
    </submittedName>
</protein>
<evidence type="ECO:0000259" key="2">
    <source>
        <dbReference type="Pfam" id="PF04917"/>
    </source>
</evidence>
<name>A0A3M5ZLD3_PSESS</name>
<comment type="caution">
    <text evidence="3">The sequence shown here is derived from an EMBL/GenBank/DDBJ whole genome shotgun (WGS) entry which is preliminary data.</text>
</comment>
<evidence type="ECO:0000313" key="3">
    <source>
        <dbReference type="EMBL" id="RMV07882.1"/>
    </source>
</evidence>
<dbReference type="Proteomes" id="UP000272703">
    <property type="component" value="Unassembled WGS sequence"/>
</dbReference>
<dbReference type="Proteomes" id="UP000270795">
    <property type="component" value="Unassembled WGS sequence"/>
</dbReference>
<accession>A0A3M5ZLD3</accession>
<keyword evidence="1" id="KW-0812">Transmembrane</keyword>
<sequence>MEQEHLGMNLFKPSRTRTNGFVIVELLFGLIIFAIASAIGVSLVADRMDAQNYQIAAQQQQQIAEAASKYLKDNFSTVYGSAGTTTPATITPQMLRNTNYLPASFSDTNAFGQRFVVLARRVNVNQLESIVITTGGQAIDEIGTRTIAENMGAPGGFIPFNNTGVMQGVRGGWQLALSNYGINPGVGHTASALFLQDGTLSNDYLYRNAIPGKPELNRMNTALSMGGNNVNDVAALNASGTVTVGGNVDTAGSVNATGNVNASGSVTAQGNVSASGSVTAQSNVVAAGDVYAQSVNASANLTGAAARISGETVTGGWFRTQGDTGWYSEKWGGGWYMSDSDWVRVYGDKNLYTAGNIRGGTVTSEGRATVGEYLQLNGVATAGTACAANGMVGRTSTGRSLSCDNQVWVVNGSSAPTCTAKTINGYDANDATTYSCPVGYTKVGWDTTGSGQRNSSTPGIVIGQNDYATIFCCQF</sequence>
<proteinExistence type="predicted"/>
<dbReference type="EMBL" id="RBUN01000639">
    <property type="protein sequence ID" value="RMV07882.1"/>
    <property type="molecule type" value="Genomic_DNA"/>
</dbReference>
<dbReference type="Pfam" id="PF04917">
    <property type="entry name" value="Shufflon_N"/>
    <property type="match status" value="1"/>
</dbReference>
<dbReference type="EMBL" id="RBUM01000191">
    <property type="protein sequence ID" value="RMV16604.1"/>
    <property type="molecule type" value="Genomic_DNA"/>
</dbReference>
<dbReference type="AlphaFoldDB" id="A0A3M5ZLD3"/>
<evidence type="ECO:0000313" key="4">
    <source>
        <dbReference type="EMBL" id="RMV16604.1"/>
    </source>
</evidence>